<dbReference type="SMART" id="SM00448">
    <property type="entry name" value="REC"/>
    <property type="match status" value="1"/>
</dbReference>
<protein>
    <recommendedName>
        <fullName evidence="1">Stage 0 sporulation protein A homolog</fullName>
    </recommendedName>
</protein>
<dbReference type="SUPFAM" id="SSF52172">
    <property type="entry name" value="CheY-like"/>
    <property type="match status" value="1"/>
</dbReference>
<organism evidence="6 7">
    <name type="scientific">Fusibacter paucivorans</name>
    <dbReference type="NCBI Taxonomy" id="76009"/>
    <lineage>
        <taxon>Bacteria</taxon>
        <taxon>Bacillati</taxon>
        <taxon>Bacillota</taxon>
        <taxon>Clostridia</taxon>
        <taxon>Eubacteriales</taxon>
        <taxon>Eubacteriales Family XII. Incertae Sedis</taxon>
        <taxon>Fusibacter</taxon>
    </lineage>
</organism>
<comment type="caution">
    <text evidence="6">The sequence shown here is derived from an EMBL/GenBank/DDBJ whole genome shotgun (WGS) entry which is preliminary data.</text>
</comment>
<dbReference type="EMBL" id="JAHBCL010000061">
    <property type="protein sequence ID" value="MBS7528788.1"/>
    <property type="molecule type" value="Genomic_DNA"/>
</dbReference>
<dbReference type="Proteomes" id="UP000746471">
    <property type="component" value="Unassembled WGS sequence"/>
</dbReference>
<evidence type="ECO:0000256" key="2">
    <source>
        <dbReference type="ARBA" id="ARBA00022553"/>
    </source>
</evidence>
<evidence type="ECO:0000313" key="6">
    <source>
        <dbReference type="EMBL" id="MBS7528788.1"/>
    </source>
</evidence>
<dbReference type="PROSITE" id="PS50110">
    <property type="entry name" value="RESPONSE_REGULATORY"/>
    <property type="match status" value="1"/>
</dbReference>
<dbReference type="Pfam" id="PF00072">
    <property type="entry name" value="Response_reg"/>
    <property type="match status" value="1"/>
</dbReference>
<keyword evidence="7" id="KW-1185">Reference proteome</keyword>
<accession>A0ABS5PUE8</accession>
<sequence length="130" mass="14401">MKGKVMNKILVVDDSPLNIRMLELGLSKDYKIFAAKNGMVAASILEKNVPDIILLDIVMPVMDGYQTYEYILEKASLKGIPVLFLSSVETLDVDLRAKDPDRFVGFLKKPLNMQEVKQTIIQALSGGTNG</sequence>
<gene>
    <name evidence="6" type="ORF">KHM83_19150</name>
</gene>
<evidence type="ECO:0000256" key="1">
    <source>
        <dbReference type="ARBA" id="ARBA00018672"/>
    </source>
</evidence>
<proteinExistence type="predicted"/>
<dbReference type="InterPro" id="IPR001789">
    <property type="entry name" value="Sig_transdc_resp-reg_receiver"/>
</dbReference>
<keyword evidence="2 4" id="KW-0597">Phosphoprotein</keyword>
<dbReference type="Gene3D" id="3.40.50.2300">
    <property type="match status" value="1"/>
</dbReference>
<dbReference type="InterPro" id="IPR011006">
    <property type="entry name" value="CheY-like_superfamily"/>
</dbReference>
<dbReference type="PANTHER" id="PTHR44591:SF23">
    <property type="entry name" value="CHEY SUBFAMILY"/>
    <property type="match status" value="1"/>
</dbReference>
<comment type="function">
    <text evidence="3">May play the central regulatory role in sporulation. It may be an element of the effector pathway responsible for the activation of sporulation genes in response to nutritional stress. Spo0A may act in concert with spo0H (a sigma factor) to control the expression of some genes that are critical to the sporulation process.</text>
</comment>
<dbReference type="PANTHER" id="PTHR44591">
    <property type="entry name" value="STRESS RESPONSE REGULATOR PROTEIN 1"/>
    <property type="match status" value="1"/>
</dbReference>
<feature type="domain" description="Response regulatory" evidence="5">
    <location>
        <begin position="8"/>
        <end position="124"/>
    </location>
</feature>
<evidence type="ECO:0000259" key="5">
    <source>
        <dbReference type="PROSITE" id="PS50110"/>
    </source>
</evidence>
<evidence type="ECO:0000256" key="4">
    <source>
        <dbReference type="PROSITE-ProRule" id="PRU00169"/>
    </source>
</evidence>
<reference evidence="6 7" key="1">
    <citation type="submission" date="2021-05" db="EMBL/GenBank/DDBJ databases">
        <title>Fusibacter ferrireducens sp. nov., an anaerobic, sulfur- and Fe-reducing bacterium isolated from the mangrove sediment.</title>
        <authorList>
            <person name="Qiu D."/>
        </authorList>
    </citation>
    <scope>NUCLEOTIDE SEQUENCE [LARGE SCALE GENOMIC DNA]</scope>
    <source>
        <strain evidence="6 7">DSM 12116</strain>
    </source>
</reference>
<dbReference type="InterPro" id="IPR050595">
    <property type="entry name" value="Bact_response_regulator"/>
</dbReference>
<name>A0ABS5PUE8_9FIRM</name>
<evidence type="ECO:0000256" key="3">
    <source>
        <dbReference type="ARBA" id="ARBA00024867"/>
    </source>
</evidence>
<feature type="modified residue" description="4-aspartylphosphate" evidence="4">
    <location>
        <position position="56"/>
    </location>
</feature>
<evidence type="ECO:0000313" key="7">
    <source>
        <dbReference type="Proteomes" id="UP000746471"/>
    </source>
</evidence>